<feature type="transmembrane region" description="Helical" evidence="1">
    <location>
        <begin position="522"/>
        <end position="540"/>
    </location>
</feature>
<reference evidence="3" key="1">
    <citation type="submission" date="2014-01" db="EMBL/GenBank/DDBJ databases">
        <title>The Genome Sequence of Anopheles melas CM1001059_A (V2).</title>
        <authorList>
            <consortium name="The Broad Institute Genomics Platform"/>
            <person name="Neafsey D.E."/>
            <person name="Besansky N."/>
            <person name="Howell P."/>
            <person name="Walton C."/>
            <person name="Young S.K."/>
            <person name="Zeng Q."/>
            <person name="Gargeya S."/>
            <person name="Fitzgerald M."/>
            <person name="Haas B."/>
            <person name="Abouelleil A."/>
            <person name="Allen A.W."/>
            <person name="Alvarado L."/>
            <person name="Arachchi H.M."/>
            <person name="Berlin A.M."/>
            <person name="Chapman S.B."/>
            <person name="Gainer-Dewar J."/>
            <person name="Goldberg J."/>
            <person name="Griggs A."/>
            <person name="Gujja S."/>
            <person name="Hansen M."/>
            <person name="Howarth C."/>
            <person name="Imamovic A."/>
            <person name="Ireland A."/>
            <person name="Larimer J."/>
            <person name="McCowan C."/>
            <person name="Murphy C."/>
            <person name="Pearson M."/>
            <person name="Poon T.W."/>
            <person name="Priest M."/>
            <person name="Roberts A."/>
            <person name="Saif S."/>
            <person name="Shea T."/>
            <person name="Sisk P."/>
            <person name="Sykes S."/>
            <person name="Wortman J."/>
            <person name="Nusbaum C."/>
            <person name="Birren B."/>
        </authorList>
    </citation>
    <scope>NUCLEOTIDE SEQUENCE [LARGE SCALE GENOMIC DNA]</scope>
    <source>
        <strain evidence="3">CM1001059</strain>
    </source>
</reference>
<keyword evidence="1" id="KW-0812">Transmembrane</keyword>
<accession>A0A182TYK8</accession>
<protein>
    <submittedName>
        <fullName evidence="2">Uncharacterized protein</fullName>
    </submittedName>
</protein>
<evidence type="ECO:0000313" key="2">
    <source>
        <dbReference type="EnsemblMetazoa" id="AMEC010663-PA"/>
    </source>
</evidence>
<evidence type="ECO:0000256" key="1">
    <source>
        <dbReference type="SAM" id="Phobius"/>
    </source>
</evidence>
<sequence>MVTFTPLELTPFTGGPVLLRSRFAPAVWLLVCLFLRLGQHHHKVAAQALANVHQKAGVDEQPERPILRLIVRYAQLDRTVDGDHLRPRTKLQRVVLLPPLFGDFDFPLQVRLVRDGDALAGNEHLPLAGQLVRSHRVRLVWFCRCGFLFFRRADWFHLYHVQLAQNVHDKVEHTFGPQVPDALVRDDGFALPVPGLQDLLHQVQLVLDRRQVRGELADRLLLQLDRRAEPAHIRRDDVARKVKLGIVLEEADQQLAHRADVPRFVLYLLRVAQVPGPKGDARDALLQVLHRRYDGQLTRLQVKDHHHDQAVGVHLMVGRKDVGTLRPKLHHHRQLVDALVKLHDRVDELAVVAAARIAKVDVALEIGAHVDRPQQRYLRAEYLHLAGEAGVPVHAAADHVYQLDLLLALRLFARVVDVEVEITVLQQQARLDRAELVDGGLIVGQIEHPVQIVLHHVQHHLHVGGCGLQGRDQCAHFAARGARAQALDEWLEQHAGRFARFLLLLAGALLVALFPIHGKSAFAAVATFFLLLFLLPLLLLRRLLRSAWSLVSHFDH</sequence>
<reference evidence="2" key="2">
    <citation type="submission" date="2020-05" db="UniProtKB">
        <authorList>
            <consortium name="EnsemblMetazoa"/>
        </authorList>
    </citation>
    <scope>IDENTIFICATION</scope>
    <source>
        <strain evidence="2">CM1001059</strain>
    </source>
</reference>
<dbReference type="VEuPathDB" id="VectorBase:AMEC010663"/>
<organism evidence="2 3">
    <name type="scientific">Anopheles melas</name>
    <dbReference type="NCBI Taxonomy" id="34690"/>
    <lineage>
        <taxon>Eukaryota</taxon>
        <taxon>Metazoa</taxon>
        <taxon>Ecdysozoa</taxon>
        <taxon>Arthropoda</taxon>
        <taxon>Hexapoda</taxon>
        <taxon>Insecta</taxon>
        <taxon>Pterygota</taxon>
        <taxon>Neoptera</taxon>
        <taxon>Endopterygota</taxon>
        <taxon>Diptera</taxon>
        <taxon>Nematocera</taxon>
        <taxon>Culicoidea</taxon>
        <taxon>Culicidae</taxon>
        <taxon>Anophelinae</taxon>
        <taxon>Anopheles</taxon>
    </lineage>
</organism>
<dbReference type="AlphaFoldDB" id="A0A182TYK8"/>
<dbReference type="Proteomes" id="UP000075902">
    <property type="component" value="Unassembled WGS sequence"/>
</dbReference>
<proteinExistence type="predicted"/>
<keyword evidence="1" id="KW-0472">Membrane</keyword>
<dbReference type="EnsemblMetazoa" id="AMEC010663-RA">
    <property type="protein sequence ID" value="AMEC010663-PA"/>
    <property type="gene ID" value="AMEC010663"/>
</dbReference>
<keyword evidence="1" id="KW-1133">Transmembrane helix</keyword>
<name>A0A182TYK8_9DIPT</name>
<feature type="transmembrane region" description="Helical" evidence="1">
    <location>
        <begin position="498"/>
        <end position="516"/>
    </location>
</feature>
<evidence type="ECO:0000313" key="3">
    <source>
        <dbReference type="Proteomes" id="UP000075902"/>
    </source>
</evidence>
<keyword evidence="3" id="KW-1185">Reference proteome</keyword>